<dbReference type="InterPro" id="IPR003773">
    <property type="entry name" value="Menaquinone_biosynth"/>
</dbReference>
<comment type="function">
    <text evidence="4">Catalyzes the dehydration of chorismate into 3-[(1-carboxyvinyl)oxy]benzoate, a step in the biosynthesis of menaquinone (MK, vitamin K2).</text>
</comment>
<keyword evidence="6" id="KW-1185">Reference proteome</keyword>
<comment type="caution">
    <text evidence="5">The sequence shown here is derived from an EMBL/GenBank/DDBJ whole genome shotgun (WGS) entry which is preliminary data.</text>
</comment>
<protein>
    <recommendedName>
        <fullName evidence="4">Chorismate dehydratase</fullName>
        <ecNumber evidence="4">4.2.1.151</ecNumber>
    </recommendedName>
    <alternativeName>
        <fullName evidence="4">Menaquinone biosynthetic enzyme MqnA</fullName>
    </alternativeName>
</protein>
<keyword evidence="2 4" id="KW-0474">Menaquinone biosynthesis</keyword>
<dbReference type="CDD" id="cd13634">
    <property type="entry name" value="PBP2_Sco4506"/>
    <property type="match status" value="1"/>
</dbReference>
<dbReference type="EC" id="4.2.1.151" evidence="4"/>
<evidence type="ECO:0000256" key="2">
    <source>
        <dbReference type="ARBA" id="ARBA00022428"/>
    </source>
</evidence>
<comment type="pathway">
    <text evidence="1 4">Quinol/quinone metabolism; menaquinone biosynthesis.</text>
</comment>
<proteinExistence type="inferred from homology"/>
<evidence type="ECO:0000313" key="5">
    <source>
        <dbReference type="EMBL" id="MBL0387947.1"/>
    </source>
</evidence>
<dbReference type="HAMAP" id="MF_00995">
    <property type="entry name" value="MqnA"/>
    <property type="match status" value="1"/>
</dbReference>
<dbReference type="PANTHER" id="PTHR37690:SF1">
    <property type="entry name" value="CHORISMATE DEHYDRATASE"/>
    <property type="match status" value="1"/>
</dbReference>
<evidence type="ECO:0000256" key="4">
    <source>
        <dbReference type="HAMAP-Rule" id="MF_00995"/>
    </source>
</evidence>
<evidence type="ECO:0000313" key="6">
    <source>
        <dbReference type="Proteomes" id="UP000602284"/>
    </source>
</evidence>
<evidence type="ECO:0000256" key="1">
    <source>
        <dbReference type="ARBA" id="ARBA00004863"/>
    </source>
</evidence>
<evidence type="ECO:0000256" key="3">
    <source>
        <dbReference type="ARBA" id="ARBA00023239"/>
    </source>
</evidence>
<comment type="catalytic activity">
    <reaction evidence="4">
        <text>chorismate = 3-[(1-carboxyvinyl)-oxy]benzoate + H2O</text>
        <dbReference type="Rhea" id="RHEA:40051"/>
        <dbReference type="ChEBI" id="CHEBI:15377"/>
        <dbReference type="ChEBI" id="CHEBI:29748"/>
        <dbReference type="ChEBI" id="CHEBI:76981"/>
        <dbReference type="EC" id="4.2.1.151"/>
    </reaction>
</comment>
<dbReference type="PANTHER" id="PTHR37690">
    <property type="entry name" value="CHORISMATE DEHYDRATASE"/>
    <property type="match status" value="1"/>
</dbReference>
<gene>
    <name evidence="4" type="primary">mqnA</name>
    <name evidence="5" type="ORF">JJB07_15000</name>
</gene>
<dbReference type="RefSeq" id="WP_201636427.1">
    <property type="nucleotide sequence ID" value="NZ_JAEQNB010000004.1"/>
</dbReference>
<dbReference type="Proteomes" id="UP000602284">
    <property type="component" value="Unassembled WGS sequence"/>
</dbReference>
<dbReference type="InterPro" id="IPR030868">
    <property type="entry name" value="MqnA"/>
</dbReference>
<reference evidence="5 6" key="1">
    <citation type="submission" date="2021-01" db="EMBL/GenBank/DDBJ databases">
        <title>Tumebacillus sp. strain ITR2 16S ribosomal RNA gene Genome sequencing and assembly.</title>
        <authorList>
            <person name="Kang M."/>
        </authorList>
    </citation>
    <scope>NUCLEOTIDE SEQUENCE [LARGE SCALE GENOMIC DNA]</scope>
    <source>
        <strain evidence="5 6">ITR2</strain>
    </source>
</reference>
<keyword evidence="3 4" id="KW-0456">Lyase</keyword>
<dbReference type="EMBL" id="JAEQNB010000004">
    <property type="protein sequence ID" value="MBL0387947.1"/>
    <property type="molecule type" value="Genomic_DNA"/>
</dbReference>
<dbReference type="Pfam" id="PF02621">
    <property type="entry name" value="VitK2_biosynth"/>
    <property type="match status" value="1"/>
</dbReference>
<organism evidence="5 6">
    <name type="scientific">Tumebacillus amylolyticus</name>
    <dbReference type="NCBI Taxonomy" id="2801339"/>
    <lineage>
        <taxon>Bacteria</taxon>
        <taxon>Bacillati</taxon>
        <taxon>Bacillota</taxon>
        <taxon>Bacilli</taxon>
        <taxon>Bacillales</taxon>
        <taxon>Alicyclobacillaceae</taxon>
        <taxon>Tumebacillus</taxon>
    </lineage>
</organism>
<sequence>MGEIGTDLLRIGQIKFTNALPICHFIDRSSPHHTFLPGAPSELNAWLADGTIDAGLVSSFAYAQLADDFVALRGLSVSSRGPVGSIFLFSKRPLEELSGSTVSLTSHSASSVNLLRILLGEIGVQDVNYVTEEPHLHEMLKSADAALLIADHALRESVLDHGLYMYDLGEEWHNRTGHSMTFAVCAVPKRLVKEHPDKARAIQKLFLEGKRKGTADMESVIEAAIEMMGQTKDFWRDYFGKLIHDLDDELAVGANAYFDAAYRHGLLAKPVKLELWGDES</sequence>
<dbReference type="SUPFAM" id="SSF53850">
    <property type="entry name" value="Periplasmic binding protein-like II"/>
    <property type="match status" value="1"/>
</dbReference>
<name>A0ABS1JCE4_9BACL</name>
<accession>A0ABS1JCE4</accession>
<dbReference type="Gene3D" id="3.40.190.10">
    <property type="entry name" value="Periplasmic binding protein-like II"/>
    <property type="match status" value="2"/>
</dbReference>
<comment type="similarity">
    <text evidence="4">Belongs to the MqnA/MqnD family. MqnA subfamily.</text>
</comment>